<dbReference type="SUPFAM" id="SSF47598">
    <property type="entry name" value="Ribbon-helix-helix"/>
    <property type="match status" value="1"/>
</dbReference>
<sequence length="109" mass="11719">MQSTKNDLVASSASNAYNQSMAVSHAPNATITIRNLDGGVKERLRMRAARNGRSMEAEVRSILSDTLDTEAAESVNLAEAIRRRVAPLGGIELDDHPAISIGEPLSFEL</sequence>
<dbReference type="Proteomes" id="UP001223420">
    <property type="component" value="Unassembled WGS sequence"/>
</dbReference>
<dbReference type="InterPro" id="IPR010985">
    <property type="entry name" value="Ribbon_hlx_hlx"/>
</dbReference>
<name>A0AAJ1X1C3_9HYPH</name>
<comment type="caution">
    <text evidence="2">The sequence shown here is derived from an EMBL/GenBank/DDBJ whole genome shotgun (WGS) entry which is preliminary data.</text>
</comment>
<gene>
    <name evidence="2" type="ORF">QO001_006307</name>
</gene>
<dbReference type="RefSeq" id="WP_307356114.1">
    <property type="nucleotide sequence ID" value="NZ_JAJALK010000026.1"/>
</dbReference>
<dbReference type="EMBL" id="JAUSWL010000024">
    <property type="protein sequence ID" value="MDQ0547348.1"/>
    <property type="molecule type" value="Genomic_DNA"/>
</dbReference>
<proteinExistence type="predicted"/>
<evidence type="ECO:0000259" key="1">
    <source>
        <dbReference type="Pfam" id="PF22513"/>
    </source>
</evidence>
<reference evidence="2" key="1">
    <citation type="submission" date="2023-07" db="EMBL/GenBank/DDBJ databases">
        <title>Genomic Encyclopedia of Type Strains, Phase IV (KMG-IV): sequencing the most valuable type-strain genomes for metagenomic binning, comparative biology and taxonomic classification.</title>
        <authorList>
            <person name="Goeker M."/>
        </authorList>
    </citation>
    <scope>NUCLEOTIDE SEQUENCE</scope>
    <source>
        <strain evidence="2">DSM 19569</strain>
    </source>
</reference>
<organism evidence="2 3">
    <name type="scientific">Methylobacterium brachiatum</name>
    <dbReference type="NCBI Taxonomy" id="269660"/>
    <lineage>
        <taxon>Bacteria</taxon>
        <taxon>Pseudomonadati</taxon>
        <taxon>Pseudomonadota</taxon>
        <taxon>Alphaproteobacteria</taxon>
        <taxon>Hyphomicrobiales</taxon>
        <taxon>Methylobacteriaceae</taxon>
        <taxon>Methylobacterium</taxon>
    </lineage>
</organism>
<dbReference type="InterPro" id="IPR053853">
    <property type="entry name" value="FitA-like_RHH"/>
</dbReference>
<accession>A0AAJ1X1C3</accession>
<dbReference type="GO" id="GO:0006355">
    <property type="term" value="P:regulation of DNA-templated transcription"/>
    <property type="evidence" value="ECO:0007669"/>
    <property type="project" value="InterPro"/>
</dbReference>
<feature type="domain" description="Antitoxin FitA-like ribbon-helix-helix" evidence="1">
    <location>
        <begin position="29"/>
        <end position="66"/>
    </location>
</feature>
<dbReference type="Pfam" id="PF22513">
    <property type="entry name" value="FitA-like_RHH"/>
    <property type="match status" value="1"/>
</dbReference>
<dbReference type="InterPro" id="IPR013321">
    <property type="entry name" value="Arc_rbn_hlx_hlx"/>
</dbReference>
<dbReference type="Gene3D" id="1.10.1220.10">
    <property type="entry name" value="Met repressor-like"/>
    <property type="match status" value="1"/>
</dbReference>
<evidence type="ECO:0000313" key="3">
    <source>
        <dbReference type="Proteomes" id="UP001223420"/>
    </source>
</evidence>
<evidence type="ECO:0000313" key="2">
    <source>
        <dbReference type="EMBL" id="MDQ0547348.1"/>
    </source>
</evidence>
<dbReference type="AlphaFoldDB" id="A0AAJ1X1C3"/>
<protein>
    <submittedName>
        <fullName evidence="2">Plasmid stability protein</fullName>
    </submittedName>
</protein>